<keyword evidence="2" id="KW-1185">Reference proteome</keyword>
<evidence type="ECO:0000313" key="1">
    <source>
        <dbReference type="EMBL" id="TVZ02807.1"/>
    </source>
</evidence>
<dbReference type="OrthoDB" id="8421704at2"/>
<reference evidence="1 2" key="1">
    <citation type="submission" date="2018-11" db="EMBL/GenBank/DDBJ databases">
        <title>Trebonia kvetii gen.nov., sp.nov., a novel acidophilic actinobacterium, and proposal of the new actinobacterial family Treboniaceae fam. nov.</title>
        <authorList>
            <person name="Rapoport D."/>
            <person name="Sagova-Mareckova M."/>
            <person name="Sedlacek I."/>
            <person name="Provaznik J."/>
            <person name="Kralova S."/>
            <person name="Pavlinic D."/>
            <person name="Benes V."/>
            <person name="Kopecky J."/>
        </authorList>
    </citation>
    <scope>NUCLEOTIDE SEQUENCE [LARGE SCALE GENOMIC DNA]</scope>
    <source>
        <strain evidence="1 2">15Tr583</strain>
    </source>
</reference>
<dbReference type="SUPFAM" id="SSF63825">
    <property type="entry name" value="YWTD domain"/>
    <property type="match status" value="1"/>
</dbReference>
<organism evidence="1 2">
    <name type="scientific">Trebonia kvetii</name>
    <dbReference type="NCBI Taxonomy" id="2480626"/>
    <lineage>
        <taxon>Bacteria</taxon>
        <taxon>Bacillati</taxon>
        <taxon>Actinomycetota</taxon>
        <taxon>Actinomycetes</taxon>
        <taxon>Streptosporangiales</taxon>
        <taxon>Treboniaceae</taxon>
        <taxon>Trebonia</taxon>
    </lineage>
</organism>
<dbReference type="AlphaFoldDB" id="A0A6P2BVS4"/>
<accession>A0A6P2BVS4</accession>
<dbReference type="RefSeq" id="WP_145854977.1">
    <property type="nucleotide sequence ID" value="NZ_RPFW01000004.1"/>
</dbReference>
<protein>
    <recommendedName>
        <fullName evidence="3">DUF4394 domain-containing protein</fullName>
    </recommendedName>
</protein>
<gene>
    <name evidence="1" type="ORF">EAS64_20150</name>
</gene>
<dbReference type="EMBL" id="RPFW01000004">
    <property type="protein sequence ID" value="TVZ02807.1"/>
    <property type="molecule type" value="Genomic_DNA"/>
</dbReference>
<sequence>MRLSSGKTGNGLHRLISIVFAFGVLGAAAGIAAAGPALAGVRPDPVIAGSAKPAPPKTVYAVTFAANSVLYSLSPGSHKASRKGRTGVELTDIAFRGKTLYAVSFTDLYWLNTKTGAGHHVGSLGGGIASANALTTQPKTNILYGTDQFGDVFKINQKTGHAKIIGTFGNKLLGSAGDLTFAGGHLYALVFKTGSTNTYLATINLHTGAAKIVGNTGFKNVWGLVTGSGALYGATDGGLFLAISPVTGHAKSIWKDGLAIGGLATP</sequence>
<name>A0A6P2BVS4_9ACTN</name>
<dbReference type="Proteomes" id="UP000460272">
    <property type="component" value="Unassembled WGS sequence"/>
</dbReference>
<comment type="caution">
    <text evidence="1">The sequence shown here is derived from an EMBL/GenBank/DDBJ whole genome shotgun (WGS) entry which is preliminary data.</text>
</comment>
<proteinExistence type="predicted"/>
<evidence type="ECO:0000313" key="2">
    <source>
        <dbReference type="Proteomes" id="UP000460272"/>
    </source>
</evidence>
<evidence type="ECO:0008006" key="3">
    <source>
        <dbReference type="Google" id="ProtNLM"/>
    </source>
</evidence>